<accession>A0A0F9BLC1</accession>
<protein>
    <submittedName>
        <fullName evidence="1">Uncharacterized protein</fullName>
    </submittedName>
</protein>
<evidence type="ECO:0000313" key="1">
    <source>
        <dbReference type="EMBL" id="KKK85201.1"/>
    </source>
</evidence>
<organism evidence="1">
    <name type="scientific">marine sediment metagenome</name>
    <dbReference type="NCBI Taxonomy" id="412755"/>
    <lineage>
        <taxon>unclassified sequences</taxon>
        <taxon>metagenomes</taxon>
        <taxon>ecological metagenomes</taxon>
    </lineage>
</organism>
<dbReference type="AlphaFoldDB" id="A0A0F9BLC1"/>
<comment type="caution">
    <text evidence="1">The sequence shown here is derived from an EMBL/GenBank/DDBJ whole genome shotgun (WGS) entry which is preliminary data.</text>
</comment>
<proteinExistence type="predicted"/>
<sequence length="290" mass="32601">VYLSVGDETKTIQEGSTRTIGGLEIKVKETVDFGARIDKTNRAVLVIGEQVEKTISDGDEYSDDSIWEWVITSNSIGIVLTEDFEELDEDFNALAPEEILCLPNDYVCVRYNGLIGQDTEEYNFDIDHDLVRVKGNFLDGTKEYNTVYIDTTGIYDDDDKENLIDETKIELGDTNSILNISTGLIIIEDFEVNLDLNVTNVGDDDVDYRTIYGILIENPEDSIDNHEFTITVPEEKLEGIITVKKGGFEETKKPVCDVDNLDLCLDETTCTDTKGYWYADECNLEAETTA</sequence>
<reference evidence="1" key="1">
    <citation type="journal article" date="2015" name="Nature">
        <title>Complex archaea that bridge the gap between prokaryotes and eukaryotes.</title>
        <authorList>
            <person name="Spang A."/>
            <person name="Saw J.H."/>
            <person name="Jorgensen S.L."/>
            <person name="Zaremba-Niedzwiedzka K."/>
            <person name="Martijn J."/>
            <person name="Lind A.E."/>
            <person name="van Eijk R."/>
            <person name="Schleper C."/>
            <person name="Guy L."/>
            <person name="Ettema T.J."/>
        </authorList>
    </citation>
    <scope>NUCLEOTIDE SEQUENCE</scope>
</reference>
<name>A0A0F9BLC1_9ZZZZ</name>
<dbReference type="EMBL" id="LAZR01051416">
    <property type="protein sequence ID" value="KKK85201.1"/>
    <property type="molecule type" value="Genomic_DNA"/>
</dbReference>
<feature type="non-terminal residue" evidence="1">
    <location>
        <position position="1"/>
    </location>
</feature>
<gene>
    <name evidence="1" type="ORF">LCGC14_2775660</name>
</gene>